<feature type="domain" description="UvrC family homology region profile" evidence="11">
    <location>
        <begin position="398"/>
        <end position="725"/>
    </location>
</feature>
<dbReference type="Pfam" id="PF22920">
    <property type="entry name" value="UvrC_RNaseH"/>
    <property type="match status" value="2"/>
</dbReference>
<dbReference type="FunFam" id="1.10.150.20:FF:000005">
    <property type="entry name" value="UvrABC system protein C"/>
    <property type="match status" value="1"/>
</dbReference>
<accession>A0A5E4UG96</accession>
<dbReference type="AlphaFoldDB" id="A0A5E4UG96"/>
<evidence type="ECO:0000313" key="12">
    <source>
        <dbReference type="EMBL" id="VVD98733.1"/>
    </source>
</evidence>
<dbReference type="InterPro" id="IPR004791">
    <property type="entry name" value="UvrC"/>
</dbReference>
<evidence type="ECO:0000259" key="10">
    <source>
        <dbReference type="PROSITE" id="PS50164"/>
    </source>
</evidence>
<feature type="region of interest" description="Disordered" evidence="8">
    <location>
        <begin position="456"/>
        <end position="476"/>
    </location>
</feature>
<dbReference type="PROSITE" id="PS50151">
    <property type="entry name" value="UVR"/>
    <property type="match status" value="1"/>
</dbReference>
<evidence type="ECO:0000256" key="3">
    <source>
        <dbReference type="ARBA" id="ARBA00022769"/>
    </source>
</evidence>
<dbReference type="SMART" id="SM00465">
    <property type="entry name" value="GIYc"/>
    <property type="match status" value="1"/>
</dbReference>
<dbReference type="SUPFAM" id="SSF82771">
    <property type="entry name" value="GIY-YIG endonuclease"/>
    <property type="match status" value="1"/>
</dbReference>
<dbReference type="Gene3D" id="3.30.420.340">
    <property type="entry name" value="UvrC, RNAse H endonuclease domain"/>
    <property type="match status" value="2"/>
</dbReference>
<keyword evidence="5 7" id="KW-0234">DNA repair</keyword>
<evidence type="ECO:0000256" key="8">
    <source>
        <dbReference type="SAM" id="MobiDB-lite"/>
    </source>
</evidence>
<evidence type="ECO:0000256" key="1">
    <source>
        <dbReference type="ARBA" id="ARBA00022490"/>
    </source>
</evidence>
<dbReference type="SUPFAM" id="SSF47781">
    <property type="entry name" value="RuvA domain 2-like"/>
    <property type="match status" value="1"/>
</dbReference>
<dbReference type="InterPro" id="IPR050066">
    <property type="entry name" value="UvrABC_protein_C"/>
</dbReference>
<evidence type="ECO:0000256" key="4">
    <source>
        <dbReference type="ARBA" id="ARBA00022881"/>
    </source>
</evidence>
<evidence type="ECO:0000313" key="13">
    <source>
        <dbReference type="Proteomes" id="UP000382577"/>
    </source>
</evidence>
<dbReference type="GO" id="GO:0009432">
    <property type="term" value="P:SOS response"/>
    <property type="evidence" value="ECO:0007669"/>
    <property type="project" value="UniProtKB-UniRule"/>
</dbReference>
<comment type="subunit">
    <text evidence="7">Interacts with UvrB in an incision complex.</text>
</comment>
<dbReference type="Gene3D" id="4.10.860.10">
    <property type="entry name" value="UVR domain"/>
    <property type="match status" value="1"/>
</dbReference>
<dbReference type="InterPro" id="IPR001943">
    <property type="entry name" value="UVR_dom"/>
</dbReference>
<dbReference type="HAMAP" id="MF_00203">
    <property type="entry name" value="UvrC"/>
    <property type="match status" value="1"/>
</dbReference>
<evidence type="ECO:0000256" key="7">
    <source>
        <dbReference type="HAMAP-Rule" id="MF_00203"/>
    </source>
</evidence>
<dbReference type="Pfam" id="PF01541">
    <property type="entry name" value="GIY-YIG"/>
    <property type="match status" value="1"/>
</dbReference>
<dbReference type="InterPro" id="IPR036876">
    <property type="entry name" value="UVR_dom_sf"/>
</dbReference>
<dbReference type="InterPro" id="IPR038476">
    <property type="entry name" value="UvrC_RNase_H_dom_sf"/>
</dbReference>
<dbReference type="SUPFAM" id="SSF46600">
    <property type="entry name" value="C-terminal UvrC-binding domain of UvrB"/>
    <property type="match status" value="1"/>
</dbReference>
<comment type="subcellular location">
    <subcellularLocation>
        <location evidence="7">Cytoplasm</location>
    </subcellularLocation>
</comment>
<dbReference type="InterPro" id="IPR047296">
    <property type="entry name" value="GIY-YIG_UvrC_Cho"/>
</dbReference>
<dbReference type="GO" id="GO:0009381">
    <property type="term" value="F:excinuclease ABC activity"/>
    <property type="evidence" value="ECO:0007669"/>
    <property type="project" value="UniProtKB-UniRule"/>
</dbReference>
<comment type="similarity">
    <text evidence="7">Belongs to the UvrC family.</text>
</comment>
<evidence type="ECO:0000256" key="6">
    <source>
        <dbReference type="ARBA" id="ARBA00023236"/>
    </source>
</evidence>
<keyword evidence="4 7" id="KW-0267">Excision nuclease</keyword>
<dbReference type="InterPro" id="IPR035901">
    <property type="entry name" value="GIY-YIG_endonuc_sf"/>
</dbReference>
<dbReference type="Proteomes" id="UP000382577">
    <property type="component" value="Unassembled WGS sequence"/>
</dbReference>
<keyword evidence="2 7" id="KW-0227">DNA damage</keyword>
<dbReference type="PANTHER" id="PTHR30562">
    <property type="entry name" value="UVRC/OXIDOREDUCTASE"/>
    <property type="match status" value="1"/>
</dbReference>
<dbReference type="SMART" id="SM00278">
    <property type="entry name" value="HhH1"/>
    <property type="match status" value="2"/>
</dbReference>
<dbReference type="GO" id="GO:0003677">
    <property type="term" value="F:DNA binding"/>
    <property type="evidence" value="ECO:0007669"/>
    <property type="project" value="UniProtKB-UniRule"/>
</dbReference>
<dbReference type="PROSITE" id="PS50164">
    <property type="entry name" value="GIY_YIG"/>
    <property type="match status" value="1"/>
</dbReference>
<feature type="domain" description="GIY-YIG" evidence="10">
    <location>
        <begin position="160"/>
        <end position="238"/>
    </location>
</feature>
<dbReference type="Pfam" id="PF02151">
    <property type="entry name" value="UVR"/>
    <property type="match status" value="1"/>
</dbReference>
<dbReference type="Gene3D" id="3.40.1440.10">
    <property type="entry name" value="GIY-YIG endonuclease"/>
    <property type="match status" value="1"/>
</dbReference>
<proteinExistence type="inferred from homology"/>
<dbReference type="CDD" id="cd10434">
    <property type="entry name" value="GIY-YIG_UvrC_Cho"/>
    <property type="match status" value="1"/>
</dbReference>
<keyword evidence="6 7" id="KW-0742">SOS response</keyword>
<evidence type="ECO:0000259" key="9">
    <source>
        <dbReference type="PROSITE" id="PS50151"/>
    </source>
</evidence>
<feature type="domain" description="UVR" evidence="9">
    <location>
        <begin position="347"/>
        <end position="382"/>
    </location>
</feature>
<protein>
    <recommendedName>
        <fullName evidence="7">UvrABC system protein C</fullName>
        <shortName evidence="7">Protein UvrC</shortName>
    </recommendedName>
    <alternativeName>
        <fullName evidence="7">Excinuclease ABC subunit C</fullName>
    </alternativeName>
</protein>
<feature type="compositionally biased region" description="Low complexity" evidence="8">
    <location>
        <begin position="78"/>
        <end position="96"/>
    </location>
</feature>
<dbReference type="Pfam" id="PF14520">
    <property type="entry name" value="HHH_5"/>
    <property type="match status" value="1"/>
</dbReference>
<dbReference type="PROSITE" id="PS50165">
    <property type="entry name" value="UVRC"/>
    <property type="match status" value="1"/>
</dbReference>
<feature type="region of interest" description="Disordered" evidence="8">
    <location>
        <begin position="57"/>
        <end position="145"/>
    </location>
</feature>
<dbReference type="GO" id="GO:0006289">
    <property type="term" value="P:nucleotide-excision repair"/>
    <property type="evidence" value="ECO:0007669"/>
    <property type="project" value="UniProtKB-UniRule"/>
</dbReference>
<organism evidence="12 13">
    <name type="scientific">Pandoraea fibrosis</name>
    <dbReference type="NCBI Taxonomy" id="1891094"/>
    <lineage>
        <taxon>Bacteria</taxon>
        <taxon>Pseudomonadati</taxon>
        <taxon>Pseudomonadota</taxon>
        <taxon>Betaproteobacteria</taxon>
        <taxon>Burkholderiales</taxon>
        <taxon>Burkholderiaceae</taxon>
        <taxon>Pandoraea</taxon>
    </lineage>
</organism>
<dbReference type="GO" id="GO:0009380">
    <property type="term" value="C:excinuclease repair complex"/>
    <property type="evidence" value="ECO:0007669"/>
    <property type="project" value="InterPro"/>
</dbReference>
<keyword evidence="1 7" id="KW-0963">Cytoplasm</keyword>
<dbReference type="NCBIfam" id="TIGR00194">
    <property type="entry name" value="uvrC"/>
    <property type="match status" value="1"/>
</dbReference>
<dbReference type="InterPro" id="IPR001162">
    <property type="entry name" value="UvrC_RNase_H_dom"/>
</dbReference>
<dbReference type="InterPro" id="IPR000305">
    <property type="entry name" value="GIY-YIG_endonuc"/>
</dbReference>
<dbReference type="InterPro" id="IPR010994">
    <property type="entry name" value="RuvA_2-like"/>
</dbReference>
<feature type="compositionally biased region" description="Basic and acidic residues" evidence="8">
    <location>
        <begin position="105"/>
        <end position="145"/>
    </location>
</feature>
<dbReference type="NCBIfam" id="NF001824">
    <property type="entry name" value="PRK00558.1-5"/>
    <property type="match status" value="1"/>
</dbReference>
<sequence>MREKMQWAGTLRSGDADWSKLRILVPAPRDDVIAQAVNGAMPAAVASGTLRLPEFMTEDANDVTPPRKSRIAKTAPGADVASPSSPTAPAHADTPAEVASVPSDTSDKPAKAIKTPKAEKTKRTRRRDDDAVPSGDRGETDDIADKAPFDARKVLAQLPNLPGVYRYYDASGNVLYVGKARNLKKRVSSYFNKTQLSPRIALMVARIAKLETTVTRSETEALLLENNLIKALHPRYNILFRDDKSYPFLKLTQHKYPRMAYYRGSVDRRGQYFGPFPSAWAVRESIQILQKVFQLRTCEDSVFANRTRPCLLHQIERCSAPCVGAIRDEDYTRDVNNAAAFLSGRQNEVLGALEQKMMTYAEALQFEQAAVVRNQMQALSGVLQQQSVETAGDVDADILAVAYAGGRACVNLAMVRGGRHLGDKAYFPAHVERGVEGGIADEFEEDEVLATAASEVDPDDSVATAGDMSSDMPSDTPLASLESRLLEAFVAQHYLGQSVPPVLVVSHPLPSDELLTVLSEQAGRRIALVRQPQGQRRAWLDMAQQGAQLALTRLLTEQGSQQARTQELVQTIGLDIDDPALLRVECFDISHTQGEATQASCVVFHHHKMQTSEYRRYNITGITPGDDYAAMRQVLTRRYGRLMEAAAATVSDAADPSSVAADVARAEADTVVLVDSETTTQAGESTEAGAPAAAAPEASDVEANLPQLVLIDGGKGQVEVARQVFVELGIDIGRLVGVAKGEGRKVGLETLIFADGRAPLELGRESAVLMLIAQIRDEAHRFAITGMRAKRAKARQTSRLEEIEGIGAKRRQRLLMRFGGLQGVASASVDELASVEGISTTLAEQIYRQLH</sequence>
<dbReference type="InterPro" id="IPR003583">
    <property type="entry name" value="Hlx-hairpin-Hlx_DNA-bd_motif"/>
</dbReference>
<dbReference type="PANTHER" id="PTHR30562:SF1">
    <property type="entry name" value="UVRABC SYSTEM PROTEIN C"/>
    <property type="match status" value="1"/>
</dbReference>
<evidence type="ECO:0000256" key="5">
    <source>
        <dbReference type="ARBA" id="ARBA00023204"/>
    </source>
</evidence>
<evidence type="ECO:0000256" key="2">
    <source>
        <dbReference type="ARBA" id="ARBA00022763"/>
    </source>
</evidence>
<evidence type="ECO:0000259" key="11">
    <source>
        <dbReference type="PROSITE" id="PS50165"/>
    </source>
</evidence>
<dbReference type="Pfam" id="PF08459">
    <property type="entry name" value="UvrC_RNaseH_dom"/>
    <property type="match status" value="1"/>
</dbReference>
<keyword evidence="3 7" id="KW-0228">DNA excision</keyword>
<dbReference type="EMBL" id="CABPRW010000004">
    <property type="protein sequence ID" value="VVD98733.1"/>
    <property type="molecule type" value="Genomic_DNA"/>
</dbReference>
<reference evidence="12 13" key="1">
    <citation type="submission" date="2019-08" db="EMBL/GenBank/DDBJ databases">
        <authorList>
            <person name="Peeters C."/>
        </authorList>
    </citation>
    <scope>NUCLEOTIDE SEQUENCE [LARGE SCALE GENOMIC DNA]</scope>
    <source>
        <strain evidence="12 13">LMG 31113</strain>
    </source>
</reference>
<comment type="function">
    <text evidence="7">The UvrABC repair system catalyzes the recognition and processing of DNA lesions. UvrC both incises the 5' and 3' sides of the lesion. The N-terminal half is responsible for the 3' incision and the C-terminal half is responsible for the 5' incision.</text>
</comment>
<dbReference type="Gene3D" id="1.10.150.20">
    <property type="entry name" value="5' to 3' exonuclease, C-terminal subdomain"/>
    <property type="match status" value="1"/>
</dbReference>
<gene>
    <name evidence="7 12" type="primary">uvrC</name>
    <name evidence="12" type="ORF">PFI31113_01969</name>
</gene>
<dbReference type="GO" id="GO:0005737">
    <property type="term" value="C:cytoplasm"/>
    <property type="evidence" value="ECO:0007669"/>
    <property type="project" value="UniProtKB-SubCell"/>
</dbReference>
<dbReference type="FunFam" id="3.40.1440.10:FF:000001">
    <property type="entry name" value="UvrABC system protein C"/>
    <property type="match status" value="1"/>
</dbReference>
<name>A0A5E4UG96_9BURK</name>